<gene>
    <name evidence="2" type="ORF">TCM_032589</name>
</gene>
<dbReference type="eggNOG" id="ENOG502RY48">
    <property type="taxonomic scope" value="Eukaryota"/>
</dbReference>
<dbReference type="Pfam" id="PF03140">
    <property type="entry name" value="DUF247"/>
    <property type="match status" value="1"/>
</dbReference>
<keyword evidence="1" id="KW-1133">Transmembrane helix</keyword>
<proteinExistence type="predicted"/>
<dbReference type="PANTHER" id="PTHR31170:SF17">
    <property type="match status" value="1"/>
</dbReference>
<dbReference type="Proteomes" id="UP000026915">
    <property type="component" value="Chromosome 7"/>
</dbReference>
<keyword evidence="1" id="KW-0472">Membrane</keyword>
<evidence type="ECO:0000313" key="3">
    <source>
        <dbReference type="Proteomes" id="UP000026915"/>
    </source>
</evidence>
<evidence type="ECO:0000313" key="2">
    <source>
        <dbReference type="EMBL" id="EOY13883.1"/>
    </source>
</evidence>
<protein>
    <recommendedName>
        <fullName evidence="4">Transmembrane protein</fullName>
    </recommendedName>
</protein>
<dbReference type="InterPro" id="IPR004158">
    <property type="entry name" value="DUF247_pln"/>
</dbReference>
<keyword evidence="1" id="KW-0812">Transmembrane</keyword>
<dbReference type="STRING" id="3641.A0A061FAE9"/>
<dbReference type="HOGENOM" id="CLU_020188_0_1_1"/>
<dbReference type="OMA" id="HIITIND"/>
<name>A0A061FAE9_THECC</name>
<evidence type="ECO:0000256" key="1">
    <source>
        <dbReference type="SAM" id="Phobius"/>
    </source>
</evidence>
<dbReference type="PANTHER" id="PTHR31170">
    <property type="entry name" value="BNAC04G53230D PROTEIN"/>
    <property type="match status" value="1"/>
</dbReference>
<dbReference type="InParanoid" id="A0A061FAE9"/>
<feature type="transmembrane region" description="Helical" evidence="1">
    <location>
        <begin position="604"/>
        <end position="631"/>
    </location>
</feature>
<dbReference type="Gramene" id="EOY13883">
    <property type="protein sequence ID" value="EOY13883"/>
    <property type="gene ID" value="TCM_032589"/>
</dbReference>
<organism evidence="2 3">
    <name type="scientific">Theobroma cacao</name>
    <name type="common">Cacao</name>
    <name type="synonym">Cocoa</name>
    <dbReference type="NCBI Taxonomy" id="3641"/>
    <lineage>
        <taxon>Eukaryota</taxon>
        <taxon>Viridiplantae</taxon>
        <taxon>Streptophyta</taxon>
        <taxon>Embryophyta</taxon>
        <taxon>Tracheophyta</taxon>
        <taxon>Spermatophyta</taxon>
        <taxon>Magnoliopsida</taxon>
        <taxon>eudicotyledons</taxon>
        <taxon>Gunneridae</taxon>
        <taxon>Pentapetalae</taxon>
        <taxon>rosids</taxon>
        <taxon>malvids</taxon>
        <taxon>Malvales</taxon>
        <taxon>Malvaceae</taxon>
        <taxon>Byttnerioideae</taxon>
        <taxon>Theobroma</taxon>
    </lineage>
</organism>
<evidence type="ECO:0008006" key="4">
    <source>
        <dbReference type="Google" id="ProtNLM"/>
    </source>
</evidence>
<dbReference type="AlphaFoldDB" id="A0A061FAE9"/>
<sequence>MVGFPLAPANSSLRRRSSRLFLPTLTDLVVRWSGPFSRRRTPPCGVTKVGSPQPATDLLARRSGSFSRRRAPPYDVAKVGSPQLATGPQLQSVLSPPDATVPPLLYTRFPGSGGGMLHCLVPGHPGASSTILPDAKFASGRLWHKWIALRESPRLDEKAYLLKVPHQIRQVNESAYEPQLISIGPYYHGAKPHLIEMEVYKNQCLQRILERKGEQIKERCVKAMNLERARKWYSPSLSKLLEDPNVYKKFEEMMLHDGCFIVELLNGKVPGDDPIFKLKWVLNALFHDFLLLENQLPFFVLVGLYHVIKDPSDEKDFACQAFSVLSNLLPGPKRWNKNPPNIKDTDNIKHLLSLIHDNWSPSPQGIRRHQEYYRTKKDKAMAGEEEREESGLEKWKFTLCAIEKPKEKKCQGDEESGVTKGADHNSFKWKFICCAREKKNVRKGLVEWQSLHCATELEEAGIQFMNSTEESDVKSLFDVSFTDATMKIPTFVVEDYTERLFRNLIAYEQYEEGSTYVIDYVTLMDNLIDSAKDVQLLRFSGIIENMLGDDKAVAQMLNKLRDHVTLCGDTFYYEEIFVDVKKHYGRRWNTWKAKLRHDYFNSPWALVSFIAALLVILLTIGQFITAIIPLVK</sequence>
<keyword evidence="3" id="KW-1185">Reference proteome</keyword>
<reference evidence="2 3" key="1">
    <citation type="journal article" date="2013" name="Genome Biol.">
        <title>The genome sequence of the most widely cultivated cacao type and its use to identify candidate genes regulating pod color.</title>
        <authorList>
            <person name="Motamayor J.C."/>
            <person name="Mockaitis K."/>
            <person name="Schmutz J."/>
            <person name="Haiminen N."/>
            <person name="Iii D.L."/>
            <person name="Cornejo O."/>
            <person name="Findley S.D."/>
            <person name="Zheng P."/>
            <person name="Utro F."/>
            <person name="Royaert S."/>
            <person name="Saski C."/>
            <person name="Jenkins J."/>
            <person name="Podicheti R."/>
            <person name="Zhao M."/>
            <person name="Scheffler B.E."/>
            <person name="Stack J.C."/>
            <person name="Feltus F.A."/>
            <person name="Mustiga G.M."/>
            <person name="Amores F."/>
            <person name="Phillips W."/>
            <person name="Marelli J.P."/>
            <person name="May G.D."/>
            <person name="Shapiro H."/>
            <person name="Ma J."/>
            <person name="Bustamante C.D."/>
            <person name="Schnell R.J."/>
            <person name="Main D."/>
            <person name="Gilbert D."/>
            <person name="Parida L."/>
            <person name="Kuhn D.N."/>
        </authorList>
    </citation>
    <scope>NUCLEOTIDE SEQUENCE [LARGE SCALE GENOMIC DNA]</scope>
    <source>
        <strain evidence="3">cv. Matina 1-6</strain>
    </source>
</reference>
<dbReference type="EMBL" id="CM001885">
    <property type="protein sequence ID" value="EOY13883.1"/>
    <property type="molecule type" value="Genomic_DNA"/>
</dbReference>
<accession>A0A061FAE9</accession>